<evidence type="ECO:0000313" key="2">
    <source>
        <dbReference type="EMBL" id="ACR35775.1"/>
    </source>
</evidence>
<protein>
    <submittedName>
        <fullName evidence="2">Uncharacterized protein</fullName>
    </submittedName>
</protein>
<dbReference type="EMBL" id="BT085422">
    <property type="protein sequence ID" value="ACR35775.1"/>
    <property type="molecule type" value="mRNA"/>
</dbReference>
<feature type="transmembrane region" description="Helical" evidence="1">
    <location>
        <begin position="12"/>
        <end position="31"/>
    </location>
</feature>
<organism evidence="2">
    <name type="scientific">Zea mays</name>
    <name type="common">Maize</name>
    <dbReference type="NCBI Taxonomy" id="4577"/>
    <lineage>
        <taxon>Eukaryota</taxon>
        <taxon>Viridiplantae</taxon>
        <taxon>Streptophyta</taxon>
        <taxon>Embryophyta</taxon>
        <taxon>Tracheophyta</taxon>
        <taxon>Spermatophyta</taxon>
        <taxon>Magnoliopsida</taxon>
        <taxon>Liliopsida</taxon>
        <taxon>Poales</taxon>
        <taxon>Poaceae</taxon>
        <taxon>PACMAD clade</taxon>
        <taxon>Panicoideae</taxon>
        <taxon>Andropogonodae</taxon>
        <taxon>Andropogoneae</taxon>
        <taxon>Tripsacinae</taxon>
        <taxon>Zea</taxon>
    </lineage>
</organism>
<dbReference type="AlphaFoldDB" id="C4J3M5"/>
<accession>C4J3M5</accession>
<keyword evidence="1" id="KW-0812">Transmembrane</keyword>
<evidence type="ECO:0000256" key="1">
    <source>
        <dbReference type="SAM" id="Phobius"/>
    </source>
</evidence>
<reference evidence="2" key="1">
    <citation type="journal article" date="2009" name="PLoS Genet.">
        <title>Sequencing, mapping, and analysis of 27,455 maize full-length cDNAs.</title>
        <authorList>
            <person name="Soderlund C."/>
            <person name="Descour A."/>
            <person name="Kudrna D."/>
            <person name="Bomhoff M."/>
            <person name="Boyd L."/>
            <person name="Currie J."/>
            <person name="Angelova A."/>
            <person name="Collura K."/>
            <person name="Wissotski M."/>
            <person name="Ashley E."/>
            <person name="Morrow D."/>
            <person name="Fernandes J."/>
            <person name="Walbot V."/>
            <person name="Yu Y."/>
        </authorList>
    </citation>
    <scope>NUCLEOTIDE SEQUENCE</scope>
    <source>
        <strain evidence="2">B73</strain>
    </source>
</reference>
<keyword evidence="1" id="KW-1133">Transmembrane helix</keyword>
<sequence length="156" mass="18187">MALSLILYQFKTYKILLLLSPMYLSYFKFYVQAKKYVRLHSLQVILQEDALPLCLYHSTITCLRHIQWIRRRYQRCTQLRCMDTVLTSGVSPLIRRTTSLCRLVITLSRYGTLVQGNAFGPLTLDMGCQVLSLEIGMLLLVQKVVRWRLWILLVGA</sequence>
<keyword evidence="1" id="KW-0472">Membrane</keyword>
<name>C4J3M5_MAIZE</name>
<proteinExistence type="evidence at transcript level"/>
<reference evidence="2" key="2">
    <citation type="submission" date="2012-06" db="EMBL/GenBank/DDBJ databases">
        <authorList>
            <person name="Yu Y."/>
            <person name="Currie J."/>
            <person name="Lomeli R."/>
            <person name="Angelova A."/>
            <person name="Collura K."/>
            <person name="Wissotski M."/>
            <person name="Campos D."/>
            <person name="Kudrna D."/>
            <person name="Golser W."/>
            <person name="Ashely E."/>
            <person name="Descour A."/>
            <person name="Fernandes J."/>
            <person name="Soderlund C."/>
            <person name="Walbot V."/>
        </authorList>
    </citation>
    <scope>NUCLEOTIDE SEQUENCE</scope>
    <source>
        <strain evidence="2">B73</strain>
    </source>
</reference>